<dbReference type="STRING" id="867900.Celly_3148"/>
<name>F0RE10_CELLC</name>
<dbReference type="GO" id="GO:0019825">
    <property type="term" value="F:oxygen binding"/>
    <property type="evidence" value="ECO:0007669"/>
    <property type="project" value="InterPro"/>
</dbReference>
<dbReference type="RefSeq" id="WP_013622708.1">
    <property type="nucleotide sequence ID" value="NC_015167.1"/>
</dbReference>
<dbReference type="GO" id="GO:0020037">
    <property type="term" value="F:heme binding"/>
    <property type="evidence" value="ECO:0007669"/>
    <property type="project" value="InterPro"/>
</dbReference>
<dbReference type="AlphaFoldDB" id="F0RE10"/>
<dbReference type="eggNOG" id="COG2346">
    <property type="taxonomic scope" value="Bacteria"/>
</dbReference>
<accession>F0RE10</accession>
<protein>
    <submittedName>
        <fullName evidence="1">Sec-independent protein translocase protein TatC</fullName>
    </submittedName>
</protein>
<dbReference type="Proteomes" id="UP000007487">
    <property type="component" value="Chromosome"/>
</dbReference>
<evidence type="ECO:0000313" key="1">
    <source>
        <dbReference type="EMBL" id="ADY30965.1"/>
    </source>
</evidence>
<dbReference type="OrthoDB" id="25954at2"/>
<dbReference type="SUPFAM" id="SSF46458">
    <property type="entry name" value="Globin-like"/>
    <property type="match status" value="1"/>
</dbReference>
<dbReference type="Gene3D" id="1.10.490.10">
    <property type="entry name" value="Globins"/>
    <property type="match status" value="1"/>
</dbReference>
<evidence type="ECO:0000313" key="2">
    <source>
        <dbReference type="Proteomes" id="UP000007487"/>
    </source>
</evidence>
<dbReference type="InterPro" id="IPR009050">
    <property type="entry name" value="Globin-like_sf"/>
</dbReference>
<gene>
    <name evidence="1" type="ordered locus">Celly_3148</name>
</gene>
<dbReference type="CDD" id="cd08916">
    <property type="entry name" value="TrHb3_P"/>
    <property type="match status" value="1"/>
</dbReference>
<dbReference type="KEGG" id="cly:Celly_3148"/>
<proteinExistence type="predicted"/>
<dbReference type="HOGENOM" id="CLU_104957_3_1_10"/>
<keyword evidence="2" id="KW-1185">Reference proteome</keyword>
<dbReference type="InterPro" id="IPR012292">
    <property type="entry name" value="Globin/Proto"/>
</dbReference>
<dbReference type="EMBL" id="CP002534">
    <property type="protein sequence ID" value="ADY30965.1"/>
    <property type="molecule type" value="Genomic_DNA"/>
</dbReference>
<reference evidence="1 2" key="1">
    <citation type="journal article" date="2011" name="Stand. Genomic Sci.">
        <title>Complete genome sequence of Cellulophaga lytica type strain (LIM- 21).</title>
        <authorList>
            <person name="Pati A."/>
            <person name="Abt B."/>
            <person name="Teshima H."/>
            <person name="Nolan M."/>
            <person name="Lapidus A."/>
            <person name="Lucas S."/>
            <person name="Hammon N."/>
            <person name="Deshpande S."/>
            <person name="Cheng J.F."/>
            <person name="Tapia R."/>
            <person name="Han C."/>
            <person name="Goodwin L."/>
            <person name="Pitluck S."/>
            <person name="Liolios K."/>
            <person name="Pagani I."/>
            <person name="Mavromatis K."/>
            <person name="Ovchinikova G."/>
            <person name="Chen A."/>
            <person name="Palaniappan K."/>
            <person name="Land M."/>
            <person name="Hauser L."/>
            <person name="Jeffries C.D."/>
            <person name="Detter J.C."/>
            <person name="Brambilla E.M."/>
            <person name="Kannan K.P."/>
            <person name="Rohde M."/>
            <person name="Spring S."/>
            <person name="Goker M."/>
            <person name="Woyke T."/>
            <person name="Bristow J."/>
            <person name="Eisen J.A."/>
            <person name="Markowitz V."/>
            <person name="Hugenholtz P."/>
            <person name="Kyrpides N.C."/>
            <person name="Klenk H.P."/>
            <person name="Ivanova N."/>
        </authorList>
    </citation>
    <scope>NUCLEOTIDE SEQUENCE [LARGE SCALE GENOMIC DNA]</scope>
    <source>
        <strain evidence="2">ATCC 23178 / DSM 7489 / JCM 8516 / NBRC 14961 / NCIMB 1423 / VKM B-1433 / Cy l20</strain>
    </source>
</reference>
<sequence>MKKLELTTKENVFLLVSSFYGKIRKDETLGPIFNGIITDWDHHLQHLTNFWSNQLFIERGTYKGNPIAVHNKVDNYTNNTINEMHFGIWLNYWLETLDELFEGDNVNIAKNRARNMGSNIHIHIFNARQNTSS</sequence>
<organism evidence="1 2">
    <name type="scientific">Cellulophaga lytica (strain ATCC 23178 / DSM 7489 / JCM 8516 / NBRC 14961 / NCIMB 1423 / VKM B-1433 / Cy l20)</name>
    <dbReference type="NCBI Taxonomy" id="867900"/>
    <lineage>
        <taxon>Bacteria</taxon>
        <taxon>Pseudomonadati</taxon>
        <taxon>Bacteroidota</taxon>
        <taxon>Flavobacteriia</taxon>
        <taxon>Flavobacteriales</taxon>
        <taxon>Flavobacteriaceae</taxon>
        <taxon>Cellulophaga</taxon>
    </lineage>
</organism>